<dbReference type="PANTHER" id="PTHR35176">
    <property type="entry name" value="HEME OXYGENASE HI_0854-RELATED"/>
    <property type="match status" value="1"/>
</dbReference>
<dbReference type="PANTHER" id="PTHR35176:SF6">
    <property type="entry name" value="HEME OXYGENASE HI_0854-RELATED"/>
    <property type="match status" value="1"/>
</dbReference>
<dbReference type="Pfam" id="PF01243">
    <property type="entry name" value="PNPOx_N"/>
    <property type="match status" value="1"/>
</dbReference>
<dbReference type="Gene3D" id="2.30.110.10">
    <property type="entry name" value="Electron Transport, Fmn-binding Protein, Chain A"/>
    <property type="match status" value="1"/>
</dbReference>
<dbReference type="InterPro" id="IPR012349">
    <property type="entry name" value="Split_barrel_FMN-bd"/>
</dbReference>
<dbReference type="InterPro" id="IPR011576">
    <property type="entry name" value="Pyridox_Oxase_N"/>
</dbReference>
<evidence type="ECO:0000313" key="4">
    <source>
        <dbReference type="Proteomes" id="UP001500325"/>
    </source>
</evidence>
<dbReference type="SUPFAM" id="SSF50475">
    <property type="entry name" value="FMN-binding split barrel"/>
    <property type="match status" value="1"/>
</dbReference>
<accession>A0ABP8WUN2</accession>
<name>A0ABP8WUN2_9PSEU</name>
<feature type="domain" description="Pyridoxamine 5'-phosphate oxidase N-terminal" evidence="2">
    <location>
        <begin position="21"/>
        <end position="137"/>
    </location>
</feature>
<evidence type="ECO:0000259" key="2">
    <source>
        <dbReference type="Pfam" id="PF01243"/>
    </source>
</evidence>
<comment type="caution">
    <text evidence="3">The sequence shown here is derived from an EMBL/GenBank/DDBJ whole genome shotgun (WGS) entry which is preliminary data.</text>
</comment>
<gene>
    <name evidence="3" type="ORF">GCM10023215_36800</name>
</gene>
<organism evidence="3 4">
    <name type="scientific">Pseudonocardia yuanmonensis</name>
    <dbReference type="NCBI Taxonomy" id="1095914"/>
    <lineage>
        <taxon>Bacteria</taxon>
        <taxon>Bacillati</taxon>
        <taxon>Actinomycetota</taxon>
        <taxon>Actinomycetes</taxon>
        <taxon>Pseudonocardiales</taxon>
        <taxon>Pseudonocardiaceae</taxon>
        <taxon>Pseudonocardia</taxon>
    </lineage>
</organism>
<keyword evidence="1" id="KW-0560">Oxidoreductase</keyword>
<dbReference type="Proteomes" id="UP001500325">
    <property type="component" value="Unassembled WGS sequence"/>
</dbReference>
<evidence type="ECO:0000256" key="1">
    <source>
        <dbReference type="ARBA" id="ARBA00023002"/>
    </source>
</evidence>
<reference evidence="4" key="1">
    <citation type="journal article" date="2019" name="Int. J. Syst. Evol. Microbiol.">
        <title>The Global Catalogue of Microorganisms (GCM) 10K type strain sequencing project: providing services to taxonomists for standard genome sequencing and annotation.</title>
        <authorList>
            <consortium name="The Broad Institute Genomics Platform"/>
            <consortium name="The Broad Institute Genome Sequencing Center for Infectious Disease"/>
            <person name="Wu L."/>
            <person name="Ma J."/>
        </authorList>
    </citation>
    <scope>NUCLEOTIDE SEQUENCE [LARGE SCALE GENOMIC DNA]</scope>
    <source>
        <strain evidence="4">JCM 18055</strain>
    </source>
</reference>
<dbReference type="EMBL" id="BAABIC010000012">
    <property type="protein sequence ID" value="GAA4695608.1"/>
    <property type="molecule type" value="Genomic_DNA"/>
</dbReference>
<sequence>MSSDPAVRSTGLRADLDDPVARELLSSAIPARLAYCWRDGTPRVVPIWFHWDGTEIVMASPPGAPKLKALEDGVPVALTIDSDEWPYKVLSIRGRAQVAKVVGVCAEYARAAERYFGPSEGAAWVSRFPPDVEMWRIAVTPEQVRILDFDTRFPSALSS</sequence>
<evidence type="ECO:0000313" key="3">
    <source>
        <dbReference type="EMBL" id="GAA4695608.1"/>
    </source>
</evidence>
<keyword evidence="4" id="KW-1185">Reference proteome</keyword>
<dbReference type="InterPro" id="IPR052019">
    <property type="entry name" value="F420H2_bilvrd_red/Heme_oxyg"/>
</dbReference>
<proteinExistence type="predicted"/>
<protein>
    <submittedName>
        <fullName evidence="3">Pyridoxamine 5'-phosphate oxidase family protein</fullName>
    </submittedName>
</protein>